<dbReference type="PROSITE" id="PS00455">
    <property type="entry name" value="AMP_BINDING"/>
    <property type="match status" value="1"/>
</dbReference>
<dbReference type="Proteomes" id="UP000198802">
    <property type="component" value="Unassembled WGS sequence"/>
</dbReference>
<dbReference type="NCBIfam" id="NF005863">
    <property type="entry name" value="PRK07798.1"/>
    <property type="match status" value="1"/>
</dbReference>
<keyword evidence="4" id="KW-1185">Reference proteome</keyword>
<proteinExistence type="predicted"/>
<accession>A0A0S4QRN8</accession>
<dbReference type="RefSeq" id="WP_091278999.1">
    <property type="nucleotide sequence ID" value="NZ_FAOZ01000012.1"/>
</dbReference>
<feature type="domain" description="AMP-binding enzyme C-terminal" evidence="2">
    <location>
        <begin position="449"/>
        <end position="524"/>
    </location>
</feature>
<dbReference type="Pfam" id="PF13193">
    <property type="entry name" value="AMP-binding_C"/>
    <property type="match status" value="1"/>
</dbReference>
<dbReference type="Gene3D" id="3.40.50.12780">
    <property type="entry name" value="N-terminal domain of ligase-like"/>
    <property type="match status" value="1"/>
</dbReference>
<reference evidence="4" key="1">
    <citation type="submission" date="2015-11" db="EMBL/GenBank/DDBJ databases">
        <authorList>
            <person name="Varghese N."/>
        </authorList>
    </citation>
    <scope>NUCLEOTIDE SEQUENCE [LARGE SCALE GENOMIC DNA]</scope>
    <source>
        <strain evidence="4">DSM 45899</strain>
    </source>
</reference>
<dbReference type="InterPro" id="IPR045851">
    <property type="entry name" value="AMP-bd_C_sf"/>
</dbReference>
<dbReference type="InterPro" id="IPR000873">
    <property type="entry name" value="AMP-dep_synth/lig_dom"/>
</dbReference>
<dbReference type="InterPro" id="IPR020845">
    <property type="entry name" value="AMP-binding_CS"/>
</dbReference>
<dbReference type="Gene3D" id="3.30.300.30">
    <property type="match status" value="1"/>
</dbReference>
<evidence type="ECO:0000259" key="1">
    <source>
        <dbReference type="Pfam" id="PF00501"/>
    </source>
</evidence>
<gene>
    <name evidence="3" type="ORF">Ga0074812_112160</name>
</gene>
<organism evidence="3 4">
    <name type="scientific">Parafrankia irregularis</name>
    <dbReference type="NCBI Taxonomy" id="795642"/>
    <lineage>
        <taxon>Bacteria</taxon>
        <taxon>Bacillati</taxon>
        <taxon>Actinomycetota</taxon>
        <taxon>Actinomycetes</taxon>
        <taxon>Frankiales</taxon>
        <taxon>Frankiaceae</taxon>
        <taxon>Parafrankia</taxon>
    </lineage>
</organism>
<dbReference type="InterPro" id="IPR042099">
    <property type="entry name" value="ANL_N_sf"/>
</dbReference>
<dbReference type="Pfam" id="PF00501">
    <property type="entry name" value="AMP-binding"/>
    <property type="match status" value="1"/>
</dbReference>
<evidence type="ECO:0000313" key="4">
    <source>
        <dbReference type="Proteomes" id="UP000198802"/>
    </source>
</evidence>
<name>A0A0S4QRN8_9ACTN</name>
<dbReference type="SUPFAM" id="SSF56801">
    <property type="entry name" value="Acetyl-CoA synthetase-like"/>
    <property type="match status" value="1"/>
</dbReference>
<dbReference type="AlphaFoldDB" id="A0A0S4QRN8"/>
<protein>
    <submittedName>
        <fullName evidence="3">Fatty-acyl-CoA synthase</fullName>
    </submittedName>
</protein>
<sequence>MTANEWSLPAVLDVVTDVAPEREMLVWTTVRRSYAQVQDRTRRLAAFLVSRGLGVRHERAELERWECGQSPVAILLSNCPEYIEAMIGAFRARAVPFNVNHHYAPREIGALLDQVGAEAIVYHRRLGPAIAAAGAAGCLLLEVDDGSGVEPLPGSIAFEEAIATAGDVENLPEPSPDDLYLVCTGGTTGTPKGVLWRQADVYVSAAGGVDGATRELIASIAGNGAGAWFAAPPLMHGAAQWTAFAGLDNGATVILHDDAKPFDAPGILETIERERVTLMSIVGDAYARPLLEQLQARPYDLSSLVRLGTGGAVTSASVKHGLLELLPGLTVVDGYGASETGGMAFGASRKGAETREFEPSPGAAVLSADRSRFLAPGEDEIGWVARVGRTPLGYLNDRAKTEETFPIIDGQRAAVPGDRARLTTEGRIELFGRDAMVVNTGGEKVFVEEVEEVLRQHPDVLDALVVGRPSERFGQEVVALVQARPGTSPAPGELREFVALSLARFKAPRAVLICDRLGRHPTGKADYTWARKAAVDAVPATTVRT</sequence>
<dbReference type="InterPro" id="IPR025110">
    <property type="entry name" value="AMP-bd_C"/>
</dbReference>
<dbReference type="EMBL" id="FAOZ01000012">
    <property type="protein sequence ID" value="CUU57500.1"/>
    <property type="molecule type" value="Genomic_DNA"/>
</dbReference>
<dbReference type="PANTHER" id="PTHR43767">
    <property type="entry name" value="LONG-CHAIN-FATTY-ACID--COA LIGASE"/>
    <property type="match status" value="1"/>
</dbReference>
<dbReference type="GO" id="GO:0016878">
    <property type="term" value="F:acid-thiol ligase activity"/>
    <property type="evidence" value="ECO:0007669"/>
    <property type="project" value="UniProtKB-ARBA"/>
</dbReference>
<evidence type="ECO:0000259" key="2">
    <source>
        <dbReference type="Pfam" id="PF13193"/>
    </source>
</evidence>
<dbReference type="InterPro" id="IPR050237">
    <property type="entry name" value="ATP-dep_AMP-bd_enzyme"/>
</dbReference>
<evidence type="ECO:0000313" key="3">
    <source>
        <dbReference type="EMBL" id="CUU57500.1"/>
    </source>
</evidence>
<feature type="domain" description="AMP-dependent synthetase/ligase" evidence="1">
    <location>
        <begin position="18"/>
        <end position="362"/>
    </location>
</feature>
<dbReference type="PANTHER" id="PTHR43767:SF1">
    <property type="entry name" value="NONRIBOSOMAL PEPTIDE SYNTHASE PES1 (EUROFUNG)-RELATED"/>
    <property type="match status" value="1"/>
</dbReference>